<proteinExistence type="predicted"/>
<dbReference type="PANTHER" id="PTHR13131:SF5">
    <property type="entry name" value="CYSTINOSIN"/>
    <property type="match status" value="1"/>
</dbReference>
<protein>
    <recommendedName>
        <fullName evidence="10">Cystinosin</fullName>
    </recommendedName>
</protein>
<feature type="transmembrane region" description="Helical" evidence="7">
    <location>
        <begin position="135"/>
        <end position="153"/>
    </location>
</feature>
<keyword evidence="3 7" id="KW-0812">Transmembrane</keyword>
<evidence type="ECO:0008006" key="10">
    <source>
        <dbReference type="Google" id="ProtNLM"/>
    </source>
</evidence>
<dbReference type="Gene3D" id="1.20.1280.290">
    <property type="match status" value="2"/>
</dbReference>
<keyword evidence="6 7" id="KW-0472">Membrane</keyword>
<dbReference type="SMART" id="SM00679">
    <property type="entry name" value="CTNS"/>
    <property type="match status" value="2"/>
</dbReference>
<dbReference type="AlphaFoldDB" id="A0AAV8UVZ2"/>
<dbReference type="Proteomes" id="UP001157974">
    <property type="component" value="Unassembled WGS sequence"/>
</dbReference>
<feature type="transmembrane region" description="Helical" evidence="7">
    <location>
        <begin position="6"/>
        <end position="26"/>
    </location>
</feature>
<dbReference type="GO" id="GO:0005774">
    <property type="term" value="C:vacuolar membrane"/>
    <property type="evidence" value="ECO:0007669"/>
    <property type="project" value="TreeGrafter"/>
</dbReference>
<dbReference type="InterPro" id="IPR005282">
    <property type="entry name" value="LC_transporter"/>
</dbReference>
<dbReference type="Pfam" id="PF04193">
    <property type="entry name" value="PQ-loop"/>
    <property type="match status" value="2"/>
</dbReference>
<gene>
    <name evidence="8" type="ORF">NDN08_002206</name>
</gene>
<keyword evidence="4" id="KW-0677">Repeat</keyword>
<keyword evidence="9" id="KW-1185">Reference proteome</keyword>
<evidence type="ECO:0000256" key="7">
    <source>
        <dbReference type="SAM" id="Phobius"/>
    </source>
</evidence>
<comment type="caution">
    <text evidence="8">The sequence shown here is derived from an EMBL/GenBank/DDBJ whole genome shotgun (WGS) entry which is preliminary data.</text>
</comment>
<feature type="transmembrane region" description="Helical" evidence="7">
    <location>
        <begin position="73"/>
        <end position="91"/>
    </location>
</feature>
<evidence type="ECO:0000313" key="9">
    <source>
        <dbReference type="Proteomes" id="UP001157974"/>
    </source>
</evidence>
<evidence type="ECO:0000313" key="8">
    <source>
        <dbReference type="EMBL" id="KAJ8905701.1"/>
    </source>
</evidence>
<evidence type="ECO:0000256" key="3">
    <source>
        <dbReference type="ARBA" id="ARBA00022692"/>
    </source>
</evidence>
<keyword evidence="2" id="KW-0813">Transport</keyword>
<name>A0AAV8UVZ2_9RHOD</name>
<dbReference type="GO" id="GO:0015184">
    <property type="term" value="F:L-cystine transmembrane transporter activity"/>
    <property type="evidence" value="ECO:0007669"/>
    <property type="project" value="TreeGrafter"/>
</dbReference>
<reference evidence="8 9" key="1">
    <citation type="journal article" date="2023" name="Nat. Commun.">
        <title>Origin of minicircular mitochondrial genomes in red algae.</title>
        <authorList>
            <person name="Lee Y."/>
            <person name="Cho C.H."/>
            <person name="Lee Y.M."/>
            <person name="Park S.I."/>
            <person name="Yang J.H."/>
            <person name="West J.A."/>
            <person name="Bhattacharya D."/>
            <person name="Yoon H.S."/>
        </authorList>
    </citation>
    <scope>NUCLEOTIDE SEQUENCE [LARGE SCALE GENOMIC DNA]</scope>
    <source>
        <strain evidence="8 9">CCMP1338</strain>
        <tissue evidence="8">Whole cell</tissue>
    </source>
</reference>
<feature type="transmembrane region" description="Helical" evidence="7">
    <location>
        <begin position="206"/>
        <end position="227"/>
    </location>
</feature>
<evidence type="ECO:0000256" key="1">
    <source>
        <dbReference type="ARBA" id="ARBA00004127"/>
    </source>
</evidence>
<dbReference type="PANTHER" id="PTHR13131">
    <property type="entry name" value="CYSTINOSIN"/>
    <property type="match status" value="1"/>
</dbReference>
<organism evidence="8 9">
    <name type="scientific">Rhodosorus marinus</name>
    <dbReference type="NCBI Taxonomy" id="101924"/>
    <lineage>
        <taxon>Eukaryota</taxon>
        <taxon>Rhodophyta</taxon>
        <taxon>Stylonematophyceae</taxon>
        <taxon>Stylonematales</taxon>
        <taxon>Stylonemataceae</taxon>
        <taxon>Rhodosorus</taxon>
    </lineage>
</organism>
<dbReference type="GO" id="GO:0012505">
    <property type="term" value="C:endomembrane system"/>
    <property type="evidence" value="ECO:0007669"/>
    <property type="project" value="UniProtKB-SubCell"/>
</dbReference>
<dbReference type="EMBL" id="JAMWBK010000004">
    <property type="protein sequence ID" value="KAJ8905701.1"/>
    <property type="molecule type" value="Genomic_DNA"/>
</dbReference>
<feature type="transmembrane region" description="Helical" evidence="7">
    <location>
        <begin position="165"/>
        <end position="186"/>
    </location>
</feature>
<sequence length="241" mass="27016">MVWVTWGFVSWAIGWLYFLSWSVSFYPQVVTNYGRRSVQGLSLDFVCYNLLGFSCYAAFTIAAYPTSARLNDVFFSVHAFLLTSVTALQCSIYDRGEQKVSPLCKLVSGSVVSSALIFTLMKLSFASEFLSWKTLLLSLSFVKLAITAGKYVPQVLLNHSRRSTVGWNVWNVLLDFTGGSLSMLQVVIDGLLRKDWSSVLDNPVKFLLGFTSIGFDVVFLLQHYVLYRKNSETTPLSNTSP</sequence>
<feature type="transmembrane region" description="Helical" evidence="7">
    <location>
        <begin position="46"/>
        <end position="67"/>
    </location>
</feature>
<evidence type="ECO:0000256" key="4">
    <source>
        <dbReference type="ARBA" id="ARBA00022737"/>
    </source>
</evidence>
<dbReference type="InterPro" id="IPR006603">
    <property type="entry name" value="PQ-loop_rpt"/>
</dbReference>
<evidence type="ECO:0000256" key="2">
    <source>
        <dbReference type="ARBA" id="ARBA00022448"/>
    </source>
</evidence>
<keyword evidence="5 7" id="KW-1133">Transmembrane helix</keyword>
<feature type="transmembrane region" description="Helical" evidence="7">
    <location>
        <begin position="103"/>
        <end position="123"/>
    </location>
</feature>
<accession>A0AAV8UVZ2</accession>
<evidence type="ECO:0000256" key="6">
    <source>
        <dbReference type="ARBA" id="ARBA00023136"/>
    </source>
</evidence>
<comment type="subcellular location">
    <subcellularLocation>
        <location evidence="1">Endomembrane system</location>
        <topology evidence="1">Multi-pass membrane protein</topology>
    </subcellularLocation>
</comment>
<evidence type="ECO:0000256" key="5">
    <source>
        <dbReference type="ARBA" id="ARBA00022989"/>
    </source>
</evidence>